<name>A0A3N1Y4R9_9GAMM</name>
<sequence>MEDLRTSETWRIFRIQAELVDGIETLSGLGPAVTIFGGARLPEGSPYYEAAVRVAEGLARHGFAVITGGGPGIMEAANRGCYGHGARSVGLNIELPHEQRPNPYQDVRLQFRYFFVRKLMFVKYALGFVIFPGGFGTLDELFEALTLVQTGKIRRFPIVLYGADYWDGLLGWLRGRVLALGCIDARDLDLVEVMDDPDAVVARLVEHHGAASRRGRGDRRRPLPPLAGKVSRG</sequence>
<dbReference type="NCBIfam" id="TIGR00730">
    <property type="entry name" value="Rossman fold protein, TIGR00730 family"/>
    <property type="match status" value="1"/>
</dbReference>
<dbReference type="EMBL" id="RJVI01000002">
    <property type="protein sequence ID" value="ROR32612.1"/>
    <property type="molecule type" value="Genomic_DNA"/>
</dbReference>
<dbReference type="Gene3D" id="3.40.50.450">
    <property type="match status" value="1"/>
</dbReference>
<dbReference type="GO" id="GO:0005829">
    <property type="term" value="C:cytosol"/>
    <property type="evidence" value="ECO:0007669"/>
    <property type="project" value="TreeGrafter"/>
</dbReference>
<evidence type="ECO:0000256" key="3">
    <source>
        <dbReference type="SAM" id="MobiDB-lite"/>
    </source>
</evidence>
<comment type="catalytic activity">
    <reaction evidence="1">
        <text>AMP + H2O = D-ribose 5-phosphate + adenine</text>
        <dbReference type="Rhea" id="RHEA:20129"/>
        <dbReference type="ChEBI" id="CHEBI:15377"/>
        <dbReference type="ChEBI" id="CHEBI:16708"/>
        <dbReference type="ChEBI" id="CHEBI:78346"/>
        <dbReference type="ChEBI" id="CHEBI:456215"/>
        <dbReference type="EC" id="3.2.2.4"/>
    </reaction>
</comment>
<proteinExistence type="inferred from homology"/>
<dbReference type="RefSeq" id="WP_123401530.1">
    <property type="nucleotide sequence ID" value="NZ_RJVI01000002.1"/>
</dbReference>
<dbReference type="GO" id="GO:0009691">
    <property type="term" value="P:cytokinin biosynthetic process"/>
    <property type="evidence" value="ECO:0007669"/>
    <property type="project" value="UniProtKB-UniRule"/>
</dbReference>
<evidence type="ECO:0000256" key="2">
    <source>
        <dbReference type="RuleBase" id="RU363015"/>
    </source>
</evidence>
<dbReference type="AlphaFoldDB" id="A0A3N1Y4R9"/>
<dbReference type="InterPro" id="IPR005269">
    <property type="entry name" value="LOG"/>
</dbReference>
<dbReference type="PANTHER" id="PTHR43393">
    <property type="entry name" value="CYTOKININ RIBOSIDE 5'-MONOPHOSPHATE PHOSPHORIBOHYDROLASE"/>
    <property type="match status" value="1"/>
</dbReference>
<dbReference type="FunFam" id="3.40.50.450:FF:000011">
    <property type="entry name" value="TIGR00730 family Rossman fold protein"/>
    <property type="match status" value="1"/>
</dbReference>
<dbReference type="GO" id="GO:0008714">
    <property type="term" value="F:AMP nucleosidase activity"/>
    <property type="evidence" value="ECO:0007669"/>
    <property type="project" value="UniProtKB-EC"/>
</dbReference>
<organism evidence="4 5">
    <name type="scientific">Inmirania thermothiophila</name>
    <dbReference type="NCBI Taxonomy" id="1750597"/>
    <lineage>
        <taxon>Bacteria</taxon>
        <taxon>Pseudomonadati</taxon>
        <taxon>Pseudomonadota</taxon>
        <taxon>Gammaproteobacteria</taxon>
        <taxon>Chromatiales</taxon>
        <taxon>Ectothiorhodospiraceae</taxon>
        <taxon>Inmirania</taxon>
    </lineage>
</organism>
<comment type="similarity">
    <text evidence="2">Belongs to the LOG family.</text>
</comment>
<accession>A0A3N1Y4R9</accession>
<feature type="region of interest" description="Disordered" evidence="3">
    <location>
        <begin position="211"/>
        <end position="233"/>
    </location>
</feature>
<keyword evidence="5" id="KW-1185">Reference proteome</keyword>
<reference evidence="4 5" key="1">
    <citation type="submission" date="2018-11" db="EMBL/GenBank/DDBJ databases">
        <title>Genomic Encyclopedia of Type Strains, Phase IV (KMG-IV): sequencing the most valuable type-strain genomes for metagenomic binning, comparative biology and taxonomic classification.</title>
        <authorList>
            <person name="Goeker M."/>
        </authorList>
    </citation>
    <scope>NUCLEOTIDE SEQUENCE [LARGE SCALE GENOMIC DNA]</scope>
    <source>
        <strain evidence="4 5">DSM 100275</strain>
    </source>
</reference>
<evidence type="ECO:0000313" key="4">
    <source>
        <dbReference type="EMBL" id="ROR32612.1"/>
    </source>
</evidence>
<keyword evidence="2" id="KW-0203">Cytokinin biosynthesis</keyword>
<evidence type="ECO:0000313" key="5">
    <source>
        <dbReference type="Proteomes" id="UP000276634"/>
    </source>
</evidence>
<dbReference type="EC" id="3.2.2.n1" evidence="2"/>
<dbReference type="InterPro" id="IPR052341">
    <property type="entry name" value="LOG_family_nucleotidases"/>
</dbReference>
<dbReference type="InterPro" id="IPR031100">
    <property type="entry name" value="LOG_fam"/>
</dbReference>
<dbReference type="OrthoDB" id="9801098at2"/>
<protein>
    <recommendedName>
        <fullName evidence="2">Cytokinin riboside 5'-monophosphate phosphoribohydrolase</fullName>
        <ecNumber evidence="2">3.2.2.n1</ecNumber>
    </recommendedName>
</protein>
<evidence type="ECO:0000256" key="1">
    <source>
        <dbReference type="ARBA" id="ARBA00000274"/>
    </source>
</evidence>
<dbReference type="SUPFAM" id="SSF102405">
    <property type="entry name" value="MCP/YpsA-like"/>
    <property type="match status" value="1"/>
</dbReference>
<comment type="caution">
    <text evidence="4">The sequence shown here is derived from an EMBL/GenBank/DDBJ whole genome shotgun (WGS) entry which is preliminary data.</text>
</comment>
<gene>
    <name evidence="4" type="ORF">EDC57_1818</name>
</gene>
<dbReference type="Proteomes" id="UP000276634">
    <property type="component" value="Unassembled WGS sequence"/>
</dbReference>
<dbReference type="PANTHER" id="PTHR43393:SF2">
    <property type="entry name" value="CYTOKININ RIBOSIDE 5'-MONOPHOSPHATE PHOSPHORIBOHYDROLASE"/>
    <property type="match status" value="1"/>
</dbReference>
<keyword evidence="2" id="KW-0378">Hydrolase</keyword>
<dbReference type="Pfam" id="PF03641">
    <property type="entry name" value="Lysine_decarbox"/>
    <property type="match status" value="1"/>
</dbReference>